<dbReference type="AlphaFoldDB" id="A0A4T0X0H3"/>
<dbReference type="Gene3D" id="2.60.34.10">
    <property type="entry name" value="Substrate Binding Domain Of DNAk, Chain A, domain 1"/>
    <property type="match status" value="1"/>
</dbReference>
<dbReference type="Pfam" id="PF00012">
    <property type="entry name" value="HSP70"/>
    <property type="match status" value="1"/>
</dbReference>
<accession>A0A4T0X0H3</accession>
<dbReference type="PROSITE" id="PS00329">
    <property type="entry name" value="HSP70_2"/>
    <property type="match status" value="1"/>
</dbReference>
<dbReference type="SUPFAM" id="SSF100934">
    <property type="entry name" value="Heat shock protein 70kD (HSP70), C-terminal subdomain"/>
    <property type="match status" value="1"/>
</dbReference>
<feature type="compositionally biased region" description="Polar residues" evidence="4">
    <location>
        <begin position="51"/>
        <end position="61"/>
    </location>
</feature>
<feature type="compositionally biased region" description="Polar residues" evidence="4">
    <location>
        <begin position="92"/>
        <end position="108"/>
    </location>
</feature>
<gene>
    <name evidence="5" type="ORF">CANINC_002925</name>
</gene>
<name>A0A4T0X0H3_9ASCO</name>
<feature type="coiled-coil region" evidence="3">
    <location>
        <begin position="620"/>
        <end position="647"/>
    </location>
</feature>
<dbReference type="SUPFAM" id="SSF53067">
    <property type="entry name" value="Actin-like ATPase domain"/>
    <property type="match status" value="2"/>
</dbReference>
<feature type="compositionally biased region" description="Polar residues" evidence="4">
    <location>
        <begin position="166"/>
        <end position="188"/>
    </location>
</feature>
<dbReference type="InterPro" id="IPR029047">
    <property type="entry name" value="HSP70_peptide-bd_sf"/>
</dbReference>
<dbReference type="STRING" id="52247.A0A4T0X0H3"/>
<dbReference type="SUPFAM" id="SSF100920">
    <property type="entry name" value="Heat shock protein 70kD (HSP70), peptide-binding domain"/>
    <property type="match status" value="1"/>
</dbReference>
<feature type="region of interest" description="Disordered" evidence="4">
    <location>
        <begin position="21"/>
        <end position="108"/>
    </location>
</feature>
<keyword evidence="6" id="KW-1185">Reference proteome</keyword>
<dbReference type="InterPro" id="IPR029048">
    <property type="entry name" value="HSP70_C_sf"/>
</dbReference>
<dbReference type="InterPro" id="IPR018181">
    <property type="entry name" value="Heat_shock_70_CS"/>
</dbReference>
<evidence type="ECO:0000256" key="2">
    <source>
        <dbReference type="ARBA" id="ARBA00022840"/>
    </source>
</evidence>
<dbReference type="EMBL" id="SELW01000481">
    <property type="protein sequence ID" value="TID25535.1"/>
    <property type="molecule type" value="Genomic_DNA"/>
</dbReference>
<reference evidence="5 6" key="1">
    <citation type="journal article" date="2019" name="Front. Genet.">
        <title>Whole-Genome Sequencing of the Opportunistic Yeast Pathogen Candida inconspicua Uncovers Its Hybrid Origin.</title>
        <authorList>
            <person name="Mixao V."/>
            <person name="Hansen A.P."/>
            <person name="Saus E."/>
            <person name="Boekhout T."/>
            <person name="Lass-Florl C."/>
            <person name="Gabaldon T."/>
        </authorList>
    </citation>
    <scope>NUCLEOTIDE SEQUENCE [LARGE SCALE GENOMIC DNA]</scope>
    <source>
        <strain evidence="5 6">CBS 180</strain>
    </source>
</reference>
<feature type="compositionally biased region" description="Basic residues" evidence="4">
    <location>
        <begin position="24"/>
        <end position="36"/>
    </location>
</feature>
<evidence type="ECO:0000256" key="1">
    <source>
        <dbReference type="ARBA" id="ARBA00022741"/>
    </source>
</evidence>
<dbReference type="PROSITE" id="PS00297">
    <property type="entry name" value="HSP70_1"/>
    <property type="match status" value="1"/>
</dbReference>
<dbReference type="InterPro" id="IPR013126">
    <property type="entry name" value="Hsp_70_fam"/>
</dbReference>
<dbReference type="CDD" id="cd10234">
    <property type="entry name" value="ASKHA_NBD_HSP70_DnaK-like"/>
    <property type="match status" value="1"/>
</dbReference>
<dbReference type="PRINTS" id="PR00301">
    <property type="entry name" value="HEATSHOCK70"/>
</dbReference>
<dbReference type="NCBIfam" id="NF001413">
    <property type="entry name" value="PRK00290.1"/>
    <property type="match status" value="1"/>
</dbReference>
<sequence length="989" mass="110005">MSEEELSKEEKLEAARKKFEELKKKNKKGKKKVKKSTKTEDVESTPEEGENVNSSNTQPLNTEKDDTSVDKKPEDETPTQDVVEDNFLERGTSINSEATGSENETPIQSTIKIDLDDNLEIPVVNQAVEEDSMVANENDESNRSNEEQSHLEHDQCQNETFKGLENNRTSEPNSSQLTENSQTQVNDISMENEKIKEELKLLKAENLELKLTKIDTDLKLEELKNEIETYKKQIERLTLQLKSVSTQHNNNEDNVSVFSEPGYLNHGTSSFQNLASFNLNNGSQDYMDIVDIKERLQQWKGWIWICMVGGPSLDMFSSTPIHVDIVLNLIDQCIMFLVPKVQLRCFKNQVIKAILSRPNSTVTPKSTKVIGIDLGTTNSAVAILDEITKKPKILENNQGSRTTPSIVAFTPSGDVLVGAPAKRQWMINPKNTFYATKRLIGRKFDDQEVQKDVKLMPYSIVPGDNGDAWLQTTVGENLKYSPEQVAGLILKEMKHVAENSLSMKEGEIKHAVVTVPAYFNDSQRQATKVAGELIGLNVLRVLNEPTAASLAYGLGNKNDGIVAVYDLGGGTFDLSILDIEDGVFEVISTNGDTHLGGEDFDNLLVQWILNKFKSSTGTDLSEDINAIQRIKEAAEKAKIELSHVSKTTIEIPFITKTESIKYDLTEEELDAMSMPLIERTMIPLKKALNDADLTKDQIDEVILVGGMTRMPKIRKVVEEFFGKKPNTDINPDEAVALGAAIQGAVMSGNVKDVLLLDVTPLTLGIETYGGLYSPLIPRNTTIPCKLQQMYSTAVDGQSSIEINVYQGERPIVADNKLIGKFKLSGIPPKPKGVPKIEVTFDIDADGIIKVSAKDKDTGKQSSITVFGKTGMSKEEIEELVKKSKESTKEDQNKLSYLKHVNNLELICFDSEQALNDWKKYISAEDSEKLKRHIEVVKQMIDDSRTGQLFNLELIQAAQEELKAETLAIITHAAELSRKKSSKVTGSSNS</sequence>
<dbReference type="Proteomes" id="UP000307173">
    <property type="component" value="Unassembled WGS sequence"/>
</dbReference>
<evidence type="ECO:0000256" key="4">
    <source>
        <dbReference type="SAM" id="MobiDB-lite"/>
    </source>
</evidence>
<organism evidence="5 6">
    <name type="scientific">Pichia inconspicua</name>
    <dbReference type="NCBI Taxonomy" id="52247"/>
    <lineage>
        <taxon>Eukaryota</taxon>
        <taxon>Fungi</taxon>
        <taxon>Dikarya</taxon>
        <taxon>Ascomycota</taxon>
        <taxon>Saccharomycotina</taxon>
        <taxon>Pichiomycetes</taxon>
        <taxon>Pichiales</taxon>
        <taxon>Pichiaceae</taxon>
        <taxon>Pichia</taxon>
    </lineage>
</organism>
<dbReference type="PROSITE" id="PS01036">
    <property type="entry name" value="HSP70_3"/>
    <property type="match status" value="1"/>
</dbReference>
<keyword evidence="1" id="KW-0547">Nucleotide-binding</keyword>
<dbReference type="InterPro" id="IPR043129">
    <property type="entry name" value="ATPase_NBD"/>
</dbReference>
<evidence type="ECO:0000256" key="3">
    <source>
        <dbReference type="SAM" id="Coils"/>
    </source>
</evidence>
<dbReference type="GO" id="GO:0005524">
    <property type="term" value="F:ATP binding"/>
    <property type="evidence" value="ECO:0007669"/>
    <property type="project" value="UniProtKB-KW"/>
</dbReference>
<dbReference type="PANTHER" id="PTHR19375">
    <property type="entry name" value="HEAT SHOCK PROTEIN 70KDA"/>
    <property type="match status" value="1"/>
</dbReference>
<feature type="compositionally biased region" description="Basic and acidic residues" evidence="4">
    <location>
        <begin position="140"/>
        <end position="156"/>
    </location>
</feature>
<dbReference type="FunFam" id="3.90.640.10:FF:000003">
    <property type="entry name" value="Molecular chaperone DnaK"/>
    <property type="match status" value="1"/>
</dbReference>
<keyword evidence="2" id="KW-0067">ATP-binding</keyword>
<protein>
    <submittedName>
        <fullName evidence="5">Uncharacterized protein</fullName>
    </submittedName>
</protein>
<comment type="caution">
    <text evidence="5">The sequence shown here is derived from an EMBL/GenBank/DDBJ whole genome shotgun (WGS) entry which is preliminary data.</text>
</comment>
<dbReference type="Gene3D" id="3.30.420.40">
    <property type="match status" value="2"/>
</dbReference>
<evidence type="ECO:0000313" key="5">
    <source>
        <dbReference type="EMBL" id="TID25535.1"/>
    </source>
</evidence>
<keyword evidence="3" id="KW-0175">Coiled coil</keyword>
<evidence type="ECO:0000313" key="6">
    <source>
        <dbReference type="Proteomes" id="UP000307173"/>
    </source>
</evidence>
<feature type="compositionally biased region" description="Acidic residues" evidence="4">
    <location>
        <begin position="76"/>
        <end position="86"/>
    </location>
</feature>
<proteinExistence type="predicted"/>
<dbReference type="OrthoDB" id="2401965at2759"/>
<dbReference type="GO" id="GO:0140662">
    <property type="term" value="F:ATP-dependent protein folding chaperone"/>
    <property type="evidence" value="ECO:0007669"/>
    <property type="project" value="InterPro"/>
</dbReference>
<dbReference type="Gene3D" id="3.90.640.10">
    <property type="entry name" value="Actin, Chain A, domain 4"/>
    <property type="match status" value="1"/>
</dbReference>
<feature type="compositionally biased region" description="Basic and acidic residues" evidence="4">
    <location>
        <begin position="62"/>
        <end position="75"/>
    </location>
</feature>
<feature type="region of interest" description="Disordered" evidence="4">
    <location>
        <begin position="135"/>
        <end position="188"/>
    </location>
</feature>
<dbReference type="FunFam" id="3.30.420.40:FF:000004">
    <property type="entry name" value="Molecular chaperone DnaK"/>
    <property type="match status" value="1"/>
</dbReference>
<dbReference type="FunFam" id="2.60.34.10:FF:000014">
    <property type="entry name" value="Chaperone protein DnaK HSP70"/>
    <property type="match status" value="1"/>
</dbReference>